<feature type="compositionally biased region" description="Basic and acidic residues" evidence="7">
    <location>
        <begin position="96"/>
        <end position="109"/>
    </location>
</feature>
<dbReference type="Pfam" id="PF04715">
    <property type="entry name" value="Anth_synt_I_N"/>
    <property type="match status" value="1"/>
</dbReference>
<dbReference type="GO" id="GO:0008483">
    <property type="term" value="F:transaminase activity"/>
    <property type="evidence" value="ECO:0007669"/>
    <property type="project" value="UniProtKB-KW"/>
</dbReference>
<evidence type="ECO:0000259" key="9">
    <source>
        <dbReference type="Pfam" id="PF04715"/>
    </source>
</evidence>
<dbReference type="InterPro" id="IPR010118">
    <property type="entry name" value="Para-NH2Bz/anthranilate_synth"/>
</dbReference>
<dbReference type="EMBL" id="CP100355">
    <property type="protein sequence ID" value="UTF53182.1"/>
    <property type="molecule type" value="Genomic_DNA"/>
</dbReference>
<keyword evidence="10" id="KW-0032">Aminotransferase</keyword>
<keyword evidence="4" id="KW-0822">Tryptophan biosynthesis</keyword>
<dbReference type="PRINTS" id="PR00095">
    <property type="entry name" value="ANTSNTHASEI"/>
</dbReference>
<evidence type="ECO:0000256" key="1">
    <source>
        <dbReference type="ARBA" id="ARBA00004873"/>
    </source>
</evidence>
<comment type="catalytic activity">
    <reaction evidence="6">
        <text>chorismate + L-glutamine = anthranilate + pyruvate + L-glutamate + H(+)</text>
        <dbReference type="Rhea" id="RHEA:21732"/>
        <dbReference type="ChEBI" id="CHEBI:15361"/>
        <dbReference type="ChEBI" id="CHEBI:15378"/>
        <dbReference type="ChEBI" id="CHEBI:16567"/>
        <dbReference type="ChEBI" id="CHEBI:29748"/>
        <dbReference type="ChEBI" id="CHEBI:29985"/>
        <dbReference type="ChEBI" id="CHEBI:58359"/>
        <dbReference type="EC" id="4.1.3.27"/>
    </reaction>
</comment>
<evidence type="ECO:0000256" key="3">
    <source>
        <dbReference type="ARBA" id="ARBA00012266"/>
    </source>
</evidence>
<evidence type="ECO:0000256" key="2">
    <source>
        <dbReference type="ARBA" id="ARBA00009562"/>
    </source>
</evidence>
<dbReference type="GeneID" id="73291503"/>
<dbReference type="InterPro" id="IPR015890">
    <property type="entry name" value="Chorismate_C"/>
</dbReference>
<keyword evidence="10" id="KW-0808">Transferase</keyword>
<evidence type="ECO:0000256" key="7">
    <source>
        <dbReference type="SAM" id="MobiDB-lite"/>
    </source>
</evidence>
<feature type="region of interest" description="Disordered" evidence="7">
    <location>
        <begin position="96"/>
        <end position="124"/>
    </location>
</feature>
<dbReference type="NCBIfam" id="TIGR01824">
    <property type="entry name" value="PabB-clade2"/>
    <property type="match status" value="1"/>
</dbReference>
<dbReference type="InterPro" id="IPR019999">
    <property type="entry name" value="Anth_synth_I-like"/>
</dbReference>
<dbReference type="SUPFAM" id="SSF56322">
    <property type="entry name" value="ADC synthase"/>
    <property type="match status" value="1"/>
</dbReference>
<proteinExistence type="inferred from homology"/>
<sequence length="562" mass="59995">MNQPRVVTDEEAFLDAARTARTDAGDDRAPGLGEASQIRLPVEVAVTVDDPFLAYRRARRESAPGVFLETTGGQPGWGYFGVDPVERLTVGPDAAVRRDRSASGSEHLDPPAIDSGSTTTPASQSPTLAALEGLLEGTSLVRGDCDVPYPCGVVGWLSYDVARELEDLAGSAVDDRGLPRLEVGVYDRLAAWECPADADEEVRLRVTACPSIDASTLEGGDSAGDIEALEATYERARSRALALARRALEGDLTAGPPPVDAAEATFESTCGRDAFADRVRQVKRYVRDGDTFQANISQRLVAPAAVHPVAAYEALRTVNPAPYSCLLEGRSTDLVSASPELLLERDGAFVRTEPIAGTRPRGEDPAADAALEADLQDDEKERAEHAMLVDLERNDLGKVCTYGSVEVEEYRRVDRYSEVMHLVSNVTGRLRPDATLGDAIAATFPGGTITGAPKPRTMAIIDELEATRRGPYTGGVGIFGFDGRATINIVIRTLVRHAEAYHLRVGAGIVHDSDPGREYDETLAKAQALLNAIDAALGERAAMTLETGGGESGNETRGDRND</sequence>
<reference evidence="10" key="1">
    <citation type="submission" date="2022-06" db="EMBL/GenBank/DDBJ databases">
        <title>Diverse halophilic archaea isolated from saline environments.</title>
        <authorList>
            <person name="Cui H.-L."/>
        </authorList>
    </citation>
    <scope>NUCLEOTIDE SEQUENCE</scope>
    <source>
        <strain evidence="10">WLHS1</strain>
    </source>
</reference>
<dbReference type="Pfam" id="PF00425">
    <property type="entry name" value="Chorismate_bind"/>
    <property type="match status" value="1"/>
</dbReference>
<dbReference type="InterPro" id="IPR005801">
    <property type="entry name" value="ADC_synthase"/>
</dbReference>
<dbReference type="AlphaFoldDB" id="A0A9E7NAN5"/>
<protein>
    <recommendedName>
        <fullName evidence="3">anthranilate synthase</fullName>
        <ecNumber evidence="3">4.1.3.27</ecNumber>
    </recommendedName>
</protein>
<evidence type="ECO:0000256" key="4">
    <source>
        <dbReference type="ARBA" id="ARBA00022822"/>
    </source>
</evidence>
<feature type="domain" description="Anthranilate synthase component I N-terminal" evidence="9">
    <location>
        <begin position="49"/>
        <end position="190"/>
    </location>
</feature>
<dbReference type="PANTHER" id="PTHR11236">
    <property type="entry name" value="AMINOBENZOATE/ANTHRANILATE SYNTHASE"/>
    <property type="match status" value="1"/>
</dbReference>
<comment type="similarity">
    <text evidence="2">Belongs to the anthranilate synthase component I family.</text>
</comment>
<dbReference type="GO" id="GO:0000162">
    <property type="term" value="P:L-tryptophan biosynthetic process"/>
    <property type="evidence" value="ECO:0007669"/>
    <property type="project" value="UniProtKB-KW"/>
</dbReference>
<keyword evidence="11" id="KW-1185">Reference proteome</keyword>
<dbReference type="Gene3D" id="3.60.120.10">
    <property type="entry name" value="Anthranilate synthase"/>
    <property type="match status" value="1"/>
</dbReference>
<keyword evidence="4" id="KW-0028">Amino-acid biosynthesis</keyword>
<evidence type="ECO:0000259" key="8">
    <source>
        <dbReference type="Pfam" id="PF00425"/>
    </source>
</evidence>
<dbReference type="Proteomes" id="UP001056855">
    <property type="component" value="Chromosome"/>
</dbReference>
<evidence type="ECO:0000256" key="5">
    <source>
        <dbReference type="ARBA" id="ARBA00023141"/>
    </source>
</evidence>
<evidence type="ECO:0000313" key="10">
    <source>
        <dbReference type="EMBL" id="UTF53182.1"/>
    </source>
</evidence>
<feature type="compositionally biased region" description="Polar residues" evidence="7">
    <location>
        <begin position="115"/>
        <end position="124"/>
    </location>
</feature>
<accession>A0A9E7NAN5</accession>
<feature type="domain" description="Chorismate-utilising enzyme C-terminal" evidence="8">
    <location>
        <begin position="273"/>
        <end position="525"/>
    </location>
</feature>
<keyword evidence="5" id="KW-0057">Aromatic amino acid biosynthesis</keyword>
<evidence type="ECO:0000313" key="11">
    <source>
        <dbReference type="Proteomes" id="UP001056855"/>
    </source>
</evidence>
<organism evidence="10 11">
    <name type="scientific">Natronosalvus rutilus</name>
    <dbReference type="NCBI Taxonomy" id="2953753"/>
    <lineage>
        <taxon>Archaea</taxon>
        <taxon>Methanobacteriati</taxon>
        <taxon>Methanobacteriota</taxon>
        <taxon>Stenosarchaea group</taxon>
        <taxon>Halobacteria</taxon>
        <taxon>Halobacteriales</taxon>
        <taxon>Natrialbaceae</taxon>
        <taxon>Natronosalvus</taxon>
    </lineage>
</organism>
<name>A0A9E7NAN5_9EURY</name>
<dbReference type="PANTHER" id="PTHR11236:SF9">
    <property type="entry name" value="ANTHRANILATE SYNTHASE COMPONENT 1"/>
    <property type="match status" value="1"/>
</dbReference>
<dbReference type="KEGG" id="sawl:NGM29_15615"/>
<comment type="pathway">
    <text evidence="1">Amino-acid biosynthesis; L-tryptophan biosynthesis; L-tryptophan from chorismate: step 1/5.</text>
</comment>
<dbReference type="InterPro" id="IPR006805">
    <property type="entry name" value="Anth_synth_I_N"/>
</dbReference>
<dbReference type="EC" id="4.1.3.27" evidence="3"/>
<evidence type="ECO:0000256" key="6">
    <source>
        <dbReference type="ARBA" id="ARBA00047683"/>
    </source>
</evidence>
<gene>
    <name evidence="10" type="primary">pabB</name>
    <name evidence="10" type="ORF">NGM29_15615</name>
</gene>
<dbReference type="GO" id="GO:0004049">
    <property type="term" value="F:anthranilate synthase activity"/>
    <property type="evidence" value="ECO:0007669"/>
    <property type="project" value="UniProtKB-EC"/>
</dbReference>
<dbReference type="RefSeq" id="WP_254157413.1">
    <property type="nucleotide sequence ID" value="NZ_CP100355.1"/>
</dbReference>